<protein>
    <submittedName>
        <fullName evidence="1">Uncharacterized protein</fullName>
    </submittedName>
</protein>
<dbReference type="EMBL" id="BK015088">
    <property type="protein sequence ID" value="DAD90520.1"/>
    <property type="molecule type" value="Genomic_DNA"/>
</dbReference>
<evidence type="ECO:0000313" key="1">
    <source>
        <dbReference type="EMBL" id="DAD90520.1"/>
    </source>
</evidence>
<organism evidence="1">
    <name type="scientific">Myoviridae sp. ctiBE32</name>
    <dbReference type="NCBI Taxonomy" id="2826685"/>
    <lineage>
        <taxon>Viruses</taxon>
        <taxon>Duplodnaviria</taxon>
        <taxon>Heunggongvirae</taxon>
        <taxon>Uroviricota</taxon>
        <taxon>Caudoviricetes</taxon>
    </lineage>
</organism>
<reference evidence="1" key="1">
    <citation type="journal article" date="2021" name="Proc. Natl. Acad. Sci. U.S.A.">
        <title>A Catalog of Tens of Thousands of Viruses from Human Metagenomes Reveals Hidden Associations with Chronic Diseases.</title>
        <authorList>
            <person name="Tisza M.J."/>
            <person name="Buck C.B."/>
        </authorList>
    </citation>
    <scope>NUCLEOTIDE SEQUENCE</scope>
    <source>
        <strain evidence="1">CtiBE32</strain>
    </source>
</reference>
<name>A0A8S5N8E3_9CAUD</name>
<dbReference type="InterPro" id="IPR047907">
    <property type="entry name" value="CD1375-like"/>
</dbReference>
<accession>A0A8S5N8E3</accession>
<sequence>MAKAKIWARLIYKGVKTLEDVPAKLKDSVRKAYKELFGVETQSAWPTIESR</sequence>
<proteinExistence type="predicted"/>
<dbReference type="NCBIfam" id="NF040910">
    <property type="entry name" value="CD1375_fam"/>
    <property type="match status" value="1"/>
</dbReference>